<evidence type="ECO:0000313" key="3">
    <source>
        <dbReference type="Proteomes" id="UP000766486"/>
    </source>
</evidence>
<feature type="coiled-coil region" evidence="1">
    <location>
        <begin position="178"/>
        <end position="205"/>
    </location>
</feature>
<gene>
    <name evidence="2" type="ORF">CLO192961_LOCUS121708</name>
</gene>
<sequence length="210" mass="23292">MAVERAHLLVAAESAAGGASPAAWNESDQTSLYILARQQNLARQDRAQGLYRNWRSSRMQPLRMRSFKTEHLILSGDSTCRRLPPRSKSFKTKVLASKRELGLAKRTRLGKDTPRQCEGPGRTAASSYTTTGINNQCPQQQQDAAAKTKGLQNEASDFKRELDLAKMHLDDVKAAAKIKELHNKVSDLKRKVDRAKTHLDNANVLADLSG</sequence>
<proteinExistence type="predicted"/>
<accession>A0ABY6U022</accession>
<keyword evidence="1" id="KW-0175">Coiled coil</keyword>
<keyword evidence="3" id="KW-1185">Reference proteome</keyword>
<name>A0ABY6U022_BIOOC</name>
<comment type="caution">
    <text evidence="2">The sequence shown here is derived from an EMBL/GenBank/DDBJ whole genome shotgun (WGS) entry which is preliminary data.</text>
</comment>
<evidence type="ECO:0000256" key="1">
    <source>
        <dbReference type="SAM" id="Coils"/>
    </source>
</evidence>
<protein>
    <submittedName>
        <fullName evidence="2">Uncharacterized protein</fullName>
    </submittedName>
</protein>
<evidence type="ECO:0000313" key="2">
    <source>
        <dbReference type="EMBL" id="VUC23626.1"/>
    </source>
</evidence>
<dbReference type="Proteomes" id="UP000766486">
    <property type="component" value="Unassembled WGS sequence"/>
</dbReference>
<organism evidence="2 3">
    <name type="scientific">Bionectria ochroleuca</name>
    <name type="common">Gliocladium roseum</name>
    <dbReference type="NCBI Taxonomy" id="29856"/>
    <lineage>
        <taxon>Eukaryota</taxon>
        <taxon>Fungi</taxon>
        <taxon>Dikarya</taxon>
        <taxon>Ascomycota</taxon>
        <taxon>Pezizomycotina</taxon>
        <taxon>Sordariomycetes</taxon>
        <taxon>Hypocreomycetidae</taxon>
        <taxon>Hypocreales</taxon>
        <taxon>Bionectriaceae</taxon>
        <taxon>Clonostachys</taxon>
    </lineage>
</organism>
<reference evidence="2 3" key="1">
    <citation type="submission" date="2019-06" db="EMBL/GenBank/DDBJ databases">
        <authorList>
            <person name="Broberg M."/>
        </authorList>
    </citation>
    <scope>NUCLEOTIDE SEQUENCE [LARGE SCALE GENOMIC DNA]</scope>
</reference>
<dbReference type="EMBL" id="CABFNS010000710">
    <property type="protein sequence ID" value="VUC23626.1"/>
    <property type="molecule type" value="Genomic_DNA"/>
</dbReference>